<dbReference type="EMBL" id="BBYR01000060">
    <property type="protein sequence ID" value="GAP37882.1"/>
    <property type="molecule type" value="Genomic_DNA"/>
</dbReference>
<evidence type="ECO:0000313" key="2">
    <source>
        <dbReference type="Proteomes" id="UP000037660"/>
    </source>
</evidence>
<organism evidence="1 2">
    <name type="scientific">Piscinibacter sakaiensis</name>
    <name type="common">Ideonella sakaiensis</name>
    <dbReference type="NCBI Taxonomy" id="1547922"/>
    <lineage>
        <taxon>Bacteria</taxon>
        <taxon>Pseudomonadati</taxon>
        <taxon>Pseudomonadota</taxon>
        <taxon>Betaproteobacteria</taxon>
        <taxon>Burkholderiales</taxon>
        <taxon>Sphaerotilaceae</taxon>
        <taxon>Piscinibacter</taxon>
    </lineage>
</organism>
<evidence type="ECO:0000313" key="1">
    <source>
        <dbReference type="EMBL" id="GAP37882.1"/>
    </source>
</evidence>
<gene>
    <name evidence="1" type="ORF">ISF6_4076</name>
</gene>
<dbReference type="AlphaFoldDB" id="A0A0K8P5J4"/>
<proteinExistence type="predicted"/>
<protein>
    <submittedName>
        <fullName evidence="1">Uncharacterized protein</fullName>
    </submittedName>
</protein>
<comment type="caution">
    <text evidence="1">The sequence shown here is derived from an EMBL/GenBank/DDBJ whole genome shotgun (WGS) entry which is preliminary data.</text>
</comment>
<name>A0A0K8P5J4_PISS1</name>
<dbReference type="OrthoDB" id="7276387at2"/>
<reference evidence="1 2" key="2">
    <citation type="journal article" date="2016" name="Science">
        <title>A bacterium that degrades and assimilates poly(ethylene terephthalate).</title>
        <authorList>
            <person name="Yoshida S."/>
            <person name="Hiraga K."/>
            <person name="Takehana T."/>
            <person name="Taniguchi I."/>
            <person name="Yamaji H."/>
            <person name="Maeda Y."/>
            <person name="Toyohara K."/>
            <person name="Miyamoto K."/>
            <person name="Kimura Y."/>
            <person name="Oda K."/>
        </authorList>
    </citation>
    <scope>NUCLEOTIDE SEQUENCE [LARGE SCALE GENOMIC DNA]</scope>
    <source>
        <strain evidence="2">NBRC 110686 / TISTR 2288 / 201-F6</strain>
    </source>
</reference>
<dbReference type="Proteomes" id="UP000037660">
    <property type="component" value="Unassembled WGS sequence"/>
</dbReference>
<keyword evidence="2" id="KW-1185">Reference proteome</keyword>
<accession>A0A0K8P5J4</accession>
<dbReference type="STRING" id="1547922.ISF6_4076"/>
<reference evidence="2" key="1">
    <citation type="submission" date="2015-07" db="EMBL/GenBank/DDBJ databases">
        <title>Discovery of a poly(ethylene terephthalate assimilation.</title>
        <authorList>
            <person name="Yoshida S."/>
            <person name="Hiraga K."/>
            <person name="Takehana T."/>
            <person name="Taniguchi I."/>
            <person name="Yamaji H."/>
            <person name="Maeda Y."/>
            <person name="Toyohara K."/>
            <person name="Miyamoto K."/>
            <person name="Kimura Y."/>
            <person name="Oda K."/>
        </authorList>
    </citation>
    <scope>NUCLEOTIDE SEQUENCE [LARGE SCALE GENOMIC DNA]</scope>
    <source>
        <strain evidence="2">NBRC 110686 / TISTR 2288 / 201-F6</strain>
    </source>
</reference>
<dbReference type="RefSeq" id="WP_054021792.1">
    <property type="nucleotide sequence ID" value="NZ_BBYR01000060.1"/>
</dbReference>
<sequence>MLKVTRDANTIRVVSPYLPAFVAAAKRLGGRWQAPAWVFDARDDARVREALLQHYGTDGAEASGPVVTLRVVWKPEHSAYSAPIRLAGREIAKAFGRDSGARICEGVVLLEGNFGSGGSVKNWKTCVGSKGATVLVRDVPATWVQRLADEPADGVVSVEVEPEEPVIDREALAAERGRLVARLAEIDKLLGA</sequence>